<sequence>MFYLVGFIRVITKHMQKILDNLLCGKKNLKNWVIQKFLVQFLHFQGENDKFFNDHDEGHKLKHIGLSKKLIPQFFSVARVFISPDLCPSQCILELGTVVPEKFGSHLFYKISVHIKNNLCINNLSTLWRPQQSKLSK</sequence>
<comment type="caution">
    <text evidence="1">The sequence shown here is derived from an EMBL/GenBank/DDBJ whole genome shotgun (WGS) entry which is preliminary data.</text>
</comment>
<accession>A0ABV0NXZ9</accession>
<evidence type="ECO:0000313" key="1">
    <source>
        <dbReference type="EMBL" id="MEQ2176243.1"/>
    </source>
</evidence>
<evidence type="ECO:0008006" key="3">
    <source>
        <dbReference type="Google" id="ProtNLM"/>
    </source>
</evidence>
<keyword evidence="2" id="KW-1185">Reference proteome</keyword>
<organism evidence="1 2">
    <name type="scientific">Goodea atripinnis</name>
    <dbReference type="NCBI Taxonomy" id="208336"/>
    <lineage>
        <taxon>Eukaryota</taxon>
        <taxon>Metazoa</taxon>
        <taxon>Chordata</taxon>
        <taxon>Craniata</taxon>
        <taxon>Vertebrata</taxon>
        <taxon>Euteleostomi</taxon>
        <taxon>Actinopterygii</taxon>
        <taxon>Neopterygii</taxon>
        <taxon>Teleostei</taxon>
        <taxon>Neoteleostei</taxon>
        <taxon>Acanthomorphata</taxon>
        <taxon>Ovalentaria</taxon>
        <taxon>Atherinomorphae</taxon>
        <taxon>Cyprinodontiformes</taxon>
        <taxon>Goodeidae</taxon>
        <taxon>Goodea</taxon>
    </lineage>
</organism>
<dbReference type="EMBL" id="JAHRIO010053132">
    <property type="protein sequence ID" value="MEQ2176243.1"/>
    <property type="molecule type" value="Genomic_DNA"/>
</dbReference>
<dbReference type="Proteomes" id="UP001476798">
    <property type="component" value="Unassembled WGS sequence"/>
</dbReference>
<proteinExistence type="predicted"/>
<gene>
    <name evidence="1" type="ORF">GOODEAATRI_026037</name>
</gene>
<protein>
    <recommendedName>
        <fullName evidence="3">Maturase K</fullName>
    </recommendedName>
</protein>
<evidence type="ECO:0000313" key="2">
    <source>
        <dbReference type="Proteomes" id="UP001476798"/>
    </source>
</evidence>
<name>A0ABV0NXZ9_9TELE</name>
<reference evidence="1 2" key="1">
    <citation type="submission" date="2021-06" db="EMBL/GenBank/DDBJ databases">
        <authorList>
            <person name="Palmer J.M."/>
        </authorList>
    </citation>
    <scope>NUCLEOTIDE SEQUENCE [LARGE SCALE GENOMIC DNA]</scope>
    <source>
        <strain evidence="1 2">GA_2019</strain>
        <tissue evidence="1">Muscle</tissue>
    </source>
</reference>